<dbReference type="GO" id="GO:0016780">
    <property type="term" value="F:phosphotransferase activity, for other substituted phosphate groups"/>
    <property type="evidence" value="ECO:0007669"/>
    <property type="project" value="InterPro"/>
</dbReference>
<sequence length="320" mass="33423">MAAWMFVFACAGALGTWLARGYALRRQLIDEPGERRSHSVATPRGGGIAIVAALVAAAAWLAWRRPQDAPLLGAFAVGLLLVGGIGLLDDHRPLSPWLRLAVQAMAAALYAGVAGAASGSLWLAALAFVAAMVLVNVWNFMDGINGLAASQAALAAAAFAYAAGGAWAWLGAALVAACLGFLPFNFPSARIFLGDVGSGALGFALAGLLVAATPRNGAVLGAAWLALPVSAFLIDAGLTLLGRLVRGERWWTPHTRHAYQAWARRRGHSRVTLAYAGFTAVAAILALCAASLREPVFIACIVLAWYTCGALLWRRLRRSA</sequence>
<feature type="transmembrane region" description="Helical" evidence="8">
    <location>
        <begin position="191"/>
        <end position="212"/>
    </location>
</feature>
<dbReference type="PANTHER" id="PTHR22926:SF3">
    <property type="entry name" value="UNDECAPRENYL-PHOSPHATE ALPHA-N-ACETYLGLUCOSAMINYL 1-PHOSPHATE TRANSFERASE"/>
    <property type="match status" value="1"/>
</dbReference>
<feature type="transmembrane region" description="Helical" evidence="8">
    <location>
        <begin position="153"/>
        <end position="179"/>
    </location>
</feature>
<evidence type="ECO:0000313" key="10">
    <source>
        <dbReference type="Proteomes" id="UP000269708"/>
    </source>
</evidence>
<feature type="transmembrane region" description="Helical" evidence="8">
    <location>
        <begin position="218"/>
        <end position="241"/>
    </location>
</feature>
<dbReference type="GO" id="GO:0071555">
    <property type="term" value="P:cell wall organization"/>
    <property type="evidence" value="ECO:0007669"/>
    <property type="project" value="TreeGrafter"/>
</dbReference>
<name>A0A3N4VJW1_9GAMM</name>
<keyword evidence="10" id="KW-1185">Reference proteome</keyword>
<evidence type="ECO:0000256" key="8">
    <source>
        <dbReference type="SAM" id="Phobius"/>
    </source>
</evidence>
<dbReference type="Pfam" id="PF00953">
    <property type="entry name" value="Glycos_transf_4"/>
    <property type="match status" value="1"/>
</dbReference>
<comment type="subcellular location">
    <subcellularLocation>
        <location evidence="1">Cell membrane</location>
        <topology evidence="1">Multi-pass membrane protein</topology>
    </subcellularLocation>
</comment>
<organism evidence="9 10">
    <name type="scientific">Vulcaniibacterium tengchongense</name>
    <dbReference type="NCBI Taxonomy" id="1273429"/>
    <lineage>
        <taxon>Bacteria</taxon>
        <taxon>Pseudomonadati</taxon>
        <taxon>Pseudomonadota</taxon>
        <taxon>Gammaproteobacteria</taxon>
        <taxon>Lysobacterales</taxon>
        <taxon>Lysobacteraceae</taxon>
        <taxon>Vulcaniibacterium</taxon>
    </lineage>
</organism>
<evidence type="ECO:0000256" key="6">
    <source>
        <dbReference type="ARBA" id="ARBA00023136"/>
    </source>
</evidence>
<keyword evidence="3 9" id="KW-0808">Transferase</keyword>
<evidence type="ECO:0000256" key="1">
    <source>
        <dbReference type="ARBA" id="ARBA00004651"/>
    </source>
</evidence>
<evidence type="ECO:0000256" key="2">
    <source>
        <dbReference type="ARBA" id="ARBA00022475"/>
    </source>
</evidence>
<gene>
    <name evidence="9" type="ORF">EDC50_0912</name>
</gene>
<dbReference type="PANTHER" id="PTHR22926">
    <property type="entry name" value="PHOSPHO-N-ACETYLMURAMOYL-PENTAPEPTIDE-TRANSFERASE"/>
    <property type="match status" value="1"/>
</dbReference>
<evidence type="ECO:0000256" key="7">
    <source>
        <dbReference type="PIRSR" id="PIRSR600715-1"/>
    </source>
</evidence>
<keyword evidence="2" id="KW-1003">Cell membrane</keyword>
<evidence type="ECO:0000256" key="3">
    <source>
        <dbReference type="ARBA" id="ARBA00022679"/>
    </source>
</evidence>
<dbReference type="GO" id="GO:0005886">
    <property type="term" value="C:plasma membrane"/>
    <property type="evidence" value="ECO:0007669"/>
    <property type="project" value="UniProtKB-SubCell"/>
</dbReference>
<dbReference type="EMBL" id="RKQN01000001">
    <property type="protein sequence ID" value="RPE81715.1"/>
    <property type="molecule type" value="Genomic_DNA"/>
</dbReference>
<keyword evidence="4 8" id="KW-0812">Transmembrane</keyword>
<feature type="binding site" evidence="7">
    <location>
        <position position="139"/>
    </location>
    <ligand>
        <name>Mg(2+)</name>
        <dbReference type="ChEBI" id="CHEBI:18420"/>
    </ligand>
</feature>
<dbReference type="OrthoDB" id="9783652at2"/>
<keyword evidence="5 8" id="KW-1133">Transmembrane helix</keyword>
<comment type="cofactor">
    <cofactor evidence="7">
        <name>Mg(2+)</name>
        <dbReference type="ChEBI" id="CHEBI:18420"/>
    </cofactor>
</comment>
<dbReference type="GO" id="GO:0044038">
    <property type="term" value="P:cell wall macromolecule biosynthetic process"/>
    <property type="evidence" value="ECO:0007669"/>
    <property type="project" value="TreeGrafter"/>
</dbReference>
<feature type="binding site" evidence="7">
    <location>
        <position position="195"/>
    </location>
    <ligand>
        <name>Mg(2+)</name>
        <dbReference type="ChEBI" id="CHEBI:18420"/>
    </ligand>
</feature>
<feature type="transmembrane region" description="Helical" evidence="8">
    <location>
        <begin position="272"/>
        <end position="290"/>
    </location>
</feature>
<dbReference type="Proteomes" id="UP000269708">
    <property type="component" value="Unassembled WGS sequence"/>
</dbReference>
<reference evidence="9 10" key="1">
    <citation type="submission" date="2018-11" db="EMBL/GenBank/DDBJ databases">
        <title>Genomic Encyclopedia of Type Strains, Phase IV (KMG-IV): sequencing the most valuable type-strain genomes for metagenomic binning, comparative biology and taxonomic classification.</title>
        <authorList>
            <person name="Goeker M."/>
        </authorList>
    </citation>
    <scope>NUCLEOTIDE SEQUENCE [LARGE SCALE GENOMIC DNA]</scope>
    <source>
        <strain evidence="9 10">DSM 25623</strain>
    </source>
</reference>
<accession>A0A3N4VJW1</accession>
<comment type="caution">
    <text evidence="9">The sequence shown here is derived from an EMBL/GenBank/DDBJ whole genome shotgun (WGS) entry which is preliminary data.</text>
</comment>
<feature type="transmembrane region" description="Helical" evidence="8">
    <location>
        <begin position="45"/>
        <end position="63"/>
    </location>
</feature>
<evidence type="ECO:0000256" key="5">
    <source>
        <dbReference type="ARBA" id="ARBA00022989"/>
    </source>
</evidence>
<protein>
    <submittedName>
        <fullName evidence="9">UDP-N-acetylmuramyl pentapeptide phosphotransferase/UDP-N-acetylglucosamine-1-phosphate transferase</fullName>
    </submittedName>
</protein>
<feature type="transmembrane region" description="Helical" evidence="8">
    <location>
        <begin position="70"/>
        <end position="88"/>
    </location>
</feature>
<dbReference type="InterPro" id="IPR000715">
    <property type="entry name" value="Glycosyl_transferase_4"/>
</dbReference>
<proteinExistence type="predicted"/>
<dbReference type="AlphaFoldDB" id="A0A3N4VJW1"/>
<evidence type="ECO:0000313" key="9">
    <source>
        <dbReference type="EMBL" id="RPE81715.1"/>
    </source>
</evidence>
<evidence type="ECO:0000256" key="4">
    <source>
        <dbReference type="ARBA" id="ARBA00022692"/>
    </source>
</evidence>
<feature type="transmembrane region" description="Helical" evidence="8">
    <location>
        <begin position="296"/>
        <end position="313"/>
    </location>
</feature>
<keyword evidence="7" id="KW-0479">Metal-binding</keyword>
<dbReference type="GO" id="GO:0009103">
    <property type="term" value="P:lipopolysaccharide biosynthetic process"/>
    <property type="evidence" value="ECO:0007669"/>
    <property type="project" value="TreeGrafter"/>
</dbReference>
<keyword evidence="7" id="KW-0460">Magnesium</keyword>
<keyword evidence="6 8" id="KW-0472">Membrane</keyword>
<dbReference type="GO" id="GO:0046872">
    <property type="term" value="F:metal ion binding"/>
    <property type="evidence" value="ECO:0007669"/>
    <property type="project" value="UniProtKB-KW"/>
</dbReference>